<evidence type="ECO:0000313" key="3">
    <source>
        <dbReference type="WBParaSite" id="SVE_1856700.1"/>
    </source>
</evidence>
<evidence type="ECO:0000313" key="2">
    <source>
        <dbReference type="Proteomes" id="UP000035680"/>
    </source>
</evidence>
<evidence type="ECO:0000256" key="1">
    <source>
        <dbReference type="SAM" id="SignalP"/>
    </source>
</evidence>
<keyword evidence="1" id="KW-0732">Signal</keyword>
<name>A0A0K0G1H6_STRVS</name>
<reference evidence="3" key="2">
    <citation type="submission" date="2015-08" db="UniProtKB">
        <authorList>
            <consortium name="WormBaseParasite"/>
        </authorList>
    </citation>
    <scope>IDENTIFICATION</scope>
</reference>
<dbReference type="AlphaFoldDB" id="A0A0K0G1H6"/>
<dbReference type="WBParaSite" id="SVE_1856700.1">
    <property type="protein sequence ID" value="SVE_1856700.1"/>
    <property type="gene ID" value="SVE_1856700"/>
</dbReference>
<proteinExistence type="predicted"/>
<dbReference type="Proteomes" id="UP000035680">
    <property type="component" value="Unassembled WGS sequence"/>
</dbReference>
<reference evidence="2" key="1">
    <citation type="submission" date="2014-07" db="EMBL/GenBank/DDBJ databases">
        <authorList>
            <person name="Martin A.A"/>
            <person name="De Silva N."/>
        </authorList>
    </citation>
    <scope>NUCLEOTIDE SEQUENCE</scope>
</reference>
<sequence>MHSRRYLLPCIFLIFLIHTSFSLRCYDDYLEGEDPRTRKTSECKKENCYRFTVKVDTAFIKTNTVIAGCSTYRCKFATTINKCETKEYGGSFGEFCCCNTDQCN</sequence>
<feature type="signal peptide" evidence="1">
    <location>
        <begin position="1"/>
        <end position="22"/>
    </location>
</feature>
<accession>A0A0K0G1H6</accession>
<keyword evidence="2" id="KW-1185">Reference proteome</keyword>
<protein>
    <submittedName>
        <fullName evidence="3">Activin_recp domain-containing protein</fullName>
    </submittedName>
</protein>
<feature type="chain" id="PRO_5005330381" evidence="1">
    <location>
        <begin position="23"/>
        <end position="104"/>
    </location>
</feature>
<organism evidence="2 3">
    <name type="scientific">Strongyloides venezuelensis</name>
    <name type="common">Threadworm</name>
    <dbReference type="NCBI Taxonomy" id="75913"/>
    <lineage>
        <taxon>Eukaryota</taxon>
        <taxon>Metazoa</taxon>
        <taxon>Ecdysozoa</taxon>
        <taxon>Nematoda</taxon>
        <taxon>Chromadorea</taxon>
        <taxon>Rhabditida</taxon>
        <taxon>Tylenchina</taxon>
        <taxon>Panagrolaimomorpha</taxon>
        <taxon>Strongyloidoidea</taxon>
        <taxon>Strongyloididae</taxon>
        <taxon>Strongyloides</taxon>
    </lineage>
</organism>